<gene>
    <name evidence="1" type="ordered locus">Celf_0195</name>
</gene>
<dbReference type="SUPFAM" id="SSF55144">
    <property type="entry name" value="LigT-like"/>
    <property type="match status" value="1"/>
</dbReference>
<evidence type="ECO:0000313" key="1">
    <source>
        <dbReference type="EMBL" id="AEE44341.1"/>
    </source>
</evidence>
<reference evidence="1 2" key="1">
    <citation type="submission" date="2011-04" db="EMBL/GenBank/DDBJ databases">
        <title>Complete sequence of Cellulomonas fimi ATCC 484.</title>
        <authorList>
            <consortium name="US DOE Joint Genome Institute"/>
            <person name="Lucas S."/>
            <person name="Han J."/>
            <person name="Lapidus A."/>
            <person name="Cheng J.-F."/>
            <person name="Goodwin L."/>
            <person name="Pitluck S."/>
            <person name="Peters L."/>
            <person name="Chertkov O."/>
            <person name="Detter J.C."/>
            <person name="Han C."/>
            <person name="Tapia R."/>
            <person name="Land M."/>
            <person name="Hauser L."/>
            <person name="Kyrpides N."/>
            <person name="Ivanova N."/>
            <person name="Ovchinnikova G."/>
            <person name="Pagani I."/>
            <person name="Mead D."/>
            <person name="Brumm P."/>
            <person name="Woyke T."/>
        </authorList>
    </citation>
    <scope>NUCLEOTIDE SEQUENCE [LARGE SCALE GENOMIC DNA]</scope>
    <source>
        <strain evidence="2">ATCC 484 / DSM 20113 / JCM 1341 / NBRC 15513 / NCIMB 8980 / NCTC 7547</strain>
    </source>
</reference>
<dbReference type="EMBL" id="CP002666">
    <property type="protein sequence ID" value="AEE44341.1"/>
    <property type="molecule type" value="Genomic_DNA"/>
</dbReference>
<proteinExistence type="predicted"/>
<dbReference type="Proteomes" id="UP000008460">
    <property type="component" value="Chromosome"/>
</dbReference>
<accession>F4H5L7</accession>
<dbReference type="AlphaFoldDB" id="F4H5L7"/>
<dbReference type="HOGENOM" id="CLU_111966_0_0_11"/>
<sequence>MGHTVIQVPVQALDAITHRLSAPTVCPHITLLGPFVDRGDVDDELVGTIREVLEPVRAFDFELSALGQFMGGLTYLTPDPAEPFIQLTEMFAAAFPQWPPYGGAFDEVVPHLSIGEALLQSDVAVLRELLPVGATAEEVTLTWWSEHVAEVLVRFPLRPQRSHVTMAATTAPR</sequence>
<name>F4H5L7_CELFA</name>
<dbReference type="KEGG" id="cfi:Celf_0195"/>
<protein>
    <recommendedName>
        <fullName evidence="3">2'-5' RNA ligase family protein</fullName>
    </recommendedName>
</protein>
<evidence type="ECO:0000313" key="2">
    <source>
        <dbReference type="Proteomes" id="UP000008460"/>
    </source>
</evidence>
<keyword evidence="2" id="KW-1185">Reference proteome</keyword>
<dbReference type="Pfam" id="PF13563">
    <property type="entry name" value="2_5_RNA_ligase2"/>
    <property type="match status" value="1"/>
</dbReference>
<organism evidence="1 2">
    <name type="scientific">Cellulomonas fimi (strain ATCC 484 / DSM 20113 / JCM 1341 / CCUG 24087 / LMG 16345 / NBRC 15513 / NCIMB 8980 / NCTC 7547 / NRS-133)</name>
    <dbReference type="NCBI Taxonomy" id="590998"/>
    <lineage>
        <taxon>Bacteria</taxon>
        <taxon>Bacillati</taxon>
        <taxon>Actinomycetota</taxon>
        <taxon>Actinomycetes</taxon>
        <taxon>Micrococcales</taxon>
        <taxon>Cellulomonadaceae</taxon>
        <taxon>Cellulomonas</taxon>
    </lineage>
</organism>
<evidence type="ECO:0008006" key="3">
    <source>
        <dbReference type="Google" id="ProtNLM"/>
    </source>
</evidence>
<dbReference type="InterPro" id="IPR009097">
    <property type="entry name" value="Cyclic_Pdiesterase"/>
</dbReference>
<dbReference type="Gene3D" id="3.90.1140.10">
    <property type="entry name" value="Cyclic phosphodiesterase"/>
    <property type="match status" value="1"/>
</dbReference>
<dbReference type="eggNOG" id="COG1514">
    <property type="taxonomic scope" value="Bacteria"/>
</dbReference>